<dbReference type="EMBL" id="OOIP01000001">
    <property type="protein sequence ID" value="SPO35071.1"/>
    <property type="molecule type" value="Genomic_DNA"/>
</dbReference>
<reference evidence="3 4" key="1">
    <citation type="submission" date="2018-03" db="EMBL/GenBank/DDBJ databases">
        <authorList>
            <person name="Guldener U."/>
        </authorList>
    </citation>
    <scope>NUCLEOTIDE SEQUENCE [LARGE SCALE GENOMIC DNA]</scope>
    <source>
        <strain evidence="3 4">DAOM196992</strain>
    </source>
</reference>
<dbReference type="SUPFAM" id="SSF51658">
    <property type="entry name" value="Xylose isomerase-like"/>
    <property type="match status" value="2"/>
</dbReference>
<feature type="region of interest" description="Disordered" evidence="1">
    <location>
        <begin position="63"/>
        <end position="86"/>
    </location>
</feature>
<dbReference type="Gene3D" id="3.20.20.150">
    <property type="entry name" value="Divalent-metal-dependent TIM barrel enzymes"/>
    <property type="match status" value="2"/>
</dbReference>
<dbReference type="AlphaFoldDB" id="A0A5C3EVF6"/>
<proteinExistence type="predicted"/>
<keyword evidence="4" id="KW-1185">Reference proteome</keyword>
<dbReference type="InterPro" id="IPR050312">
    <property type="entry name" value="IolE/XylAMocC-like"/>
</dbReference>
<organism evidence="3 4">
    <name type="scientific">Pseudozyma flocculosa</name>
    <dbReference type="NCBI Taxonomy" id="84751"/>
    <lineage>
        <taxon>Eukaryota</taxon>
        <taxon>Fungi</taxon>
        <taxon>Dikarya</taxon>
        <taxon>Basidiomycota</taxon>
        <taxon>Ustilaginomycotina</taxon>
        <taxon>Ustilaginomycetes</taxon>
        <taxon>Ustilaginales</taxon>
        <taxon>Ustilaginaceae</taxon>
        <taxon>Pseudozyma</taxon>
    </lineage>
</organism>
<evidence type="ECO:0000313" key="3">
    <source>
        <dbReference type="EMBL" id="SPO35071.1"/>
    </source>
</evidence>
<evidence type="ECO:0000259" key="2">
    <source>
        <dbReference type="Pfam" id="PF01261"/>
    </source>
</evidence>
<dbReference type="PANTHER" id="PTHR12110">
    <property type="entry name" value="HYDROXYPYRUVATE ISOMERASE"/>
    <property type="match status" value="1"/>
</dbReference>
<dbReference type="Pfam" id="PF01261">
    <property type="entry name" value="AP_endonuc_2"/>
    <property type="match status" value="1"/>
</dbReference>
<dbReference type="InterPro" id="IPR013022">
    <property type="entry name" value="Xyl_isomerase-like_TIM-brl"/>
</dbReference>
<feature type="compositionally biased region" description="Low complexity" evidence="1">
    <location>
        <begin position="97"/>
        <end position="114"/>
    </location>
</feature>
<feature type="compositionally biased region" description="Pro residues" evidence="1">
    <location>
        <begin position="71"/>
        <end position="81"/>
    </location>
</feature>
<dbReference type="Proteomes" id="UP000323386">
    <property type="component" value="Unassembled WGS sequence"/>
</dbReference>
<evidence type="ECO:0000313" key="4">
    <source>
        <dbReference type="Proteomes" id="UP000323386"/>
    </source>
</evidence>
<dbReference type="PANTHER" id="PTHR12110:SF21">
    <property type="entry name" value="XYLOSE ISOMERASE-LIKE TIM BARREL DOMAIN-CONTAINING PROTEIN"/>
    <property type="match status" value="1"/>
</dbReference>
<protein>
    <submittedName>
        <fullName evidence="3">Related to dehydroshikimate dehydratase</fullName>
    </submittedName>
</protein>
<dbReference type="OrthoDB" id="5360893at2759"/>
<feature type="region of interest" description="Disordered" evidence="1">
    <location>
        <begin position="97"/>
        <end position="116"/>
    </location>
</feature>
<accession>A0A5C3EVF6</accession>
<feature type="domain" description="Xylose isomerase-like TIM barrel" evidence="2">
    <location>
        <begin position="152"/>
        <end position="430"/>
    </location>
</feature>
<evidence type="ECO:0000256" key="1">
    <source>
        <dbReference type="SAM" id="MobiDB-lite"/>
    </source>
</evidence>
<gene>
    <name evidence="3" type="ORF">PSFLO_00542</name>
</gene>
<sequence>MSSPASRPLYSVFSHSVGANTAGHSLLDKLRAIASAGFDGVELFQDDLDAFARSEEFQRILEGKGGAPCPSMTPPDSPPGAPKKVVHPMDLATYTRSLSSASSSSSSTAFSASSEDGRDDHLRALKDDGSLLVGSDGLPMTFNAHGTCSATDAALELAAARHVRRLCESLGLAIYSLQPLRDFEGWTCPEDRRLAFQRARSRFEVMNALGTDLLLICSNNQPAPKTTGDIGCIGRDLAELADLATAFGTVVTIHGGPQPIRVGYEALSWGAHVDLWSQAWEAVQAADRANLGLILDSFNTLGRQYADPCSPTGIVETADPYGDLMASLKDIGHVPAERIFFLQIGDARRMQKPLPPSPNDDEPRPARMIWSRGNRLFPGEEHLGAFLPVDEFMTAAVKWAGYRGPWSIEVFNSSLLDTGAEVPVQHARRARDGLDKLVESVFK</sequence>
<dbReference type="InterPro" id="IPR036237">
    <property type="entry name" value="Xyl_isomerase-like_sf"/>
</dbReference>
<name>A0A5C3EVF6_9BASI</name>